<dbReference type="EMBL" id="JADKFW010000004">
    <property type="protein sequence ID" value="MBK9716270.1"/>
    <property type="molecule type" value="Genomic_DNA"/>
</dbReference>
<dbReference type="InterPro" id="IPR013324">
    <property type="entry name" value="RNA_pol_sigma_r3/r4-like"/>
</dbReference>
<keyword evidence="4" id="KW-0804">Transcription</keyword>
<accession>A0A9D7S6S8</accession>
<evidence type="ECO:0000313" key="8">
    <source>
        <dbReference type="Proteomes" id="UP000808349"/>
    </source>
</evidence>
<sequence length="165" mass="19239">MAKPNSILFDQYVNKVYALCRKYTSDIEIAKDMMQECFLHLYENVDKYDSNQGNMDAWIYRVSTNVILKQLAKVKKIKVNEAKQIVSSSEDLENDIEPIDTKMLFATLDDLPNGYKEVLCLYVLENKSHKEIALKLNISESTSRSQLYRAKIYFKNKFKNSSNEK</sequence>
<evidence type="ECO:0000313" key="7">
    <source>
        <dbReference type="EMBL" id="MBK9716270.1"/>
    </source>
</evidence>
<dbReference type="PANTHER" id="PTHR43133">
    <property type="entry name" value="RNA POLYMERASE ECF-TYPE SIGMA FACTO"/>
    <property type="match status" value="1"/>
</dbReference>
<dbReference type="InterPro" id="IPR013249">
    <property type="entry name" value="RNA_pol_sigma70_r4_t2"/>
</dbReference>
<keyword evidence="3" id="KW-0731">Sigma factor</keyword>
<dbReference type="AlphaFoldDB" id="A0A9D7S6S8"/>
<dbReference type="InterPro" id="IPR014284">
    <property type="entry name" value="RNA_pol_sigma-70_dom"/>
</dbReference>
<dbReference type="InterPro" id="IPR013325">
    <property type="entry name" value="RNA_pol_sigma_r2"/>
</dbReference>
<dbReference type="Pfam" id="PF08281">
    <property type="entry name" value="Sigma70_r4_2"/>
    <property type="match status" value="1"/>
</dbReference>
<dbReference type="GO" id="GO:0003677">
    <property type="term" value="F:DNA binding"/>
    <property type="evidence" value="ECO:0007669"/>
    <property type="project" value="InterPro"/>
</dbReference>
<dbReference type="SUPFAM" id="SSF88659">
    <property type="entry name" value="Sigma3 and sigma4 domains of RNA polymerase sigma factors"/>
    <property type="match status" value="1"/>
</dbReference>
<reference evidence="7 8" key="1">
    <citation type="submission" date="2020-10" db="EMBL/GenBank/DDBJ databases">
        <title>Connecting structure to function with the recovery of over 1000 high-quality activated sludge metagenome-assembled genomes encoding full-length rRNA genes using long-read sequencing.</title>
        <authorList>
            <person name="Singleton C.M."/>
            <person name="Petriglieri F."/>
            <person name="Kristensen J.M."/>
            <person name="Kirkegaard R.H."/>
            <person name="Michaelsen T.Y."/>
            <person name="Andersen M.H."/>
            <person name="Karst S.M."/>
            <person name="Dueholm M.S."/>
            <person name="Nielsen P.H."/>
            <person name="Albertsen M."/>
        </authorList>
    </citation>
    <scope>NUCLEOTIDE SEQUENCE [LARGE SCALE GENOMIC DNA]</scope>
    <source>
        <strain evidence="7">Ribe_18-Q3-R11-54_BAT3C.373</strain>
    </source>
</reference>
<dbReference type="Proteomes" id="UP000808349">
    <property type="component" value="Unassembled WGS sequence"/>
</dbReference>
<proteinExistence type="inferred from homology"/>
<evidence type="ECO:0000259" key="6">
    <source>
        <dbReference type="Pfam" id="PF08281"/>
    </source>
</evidence>
<dbReference type="PANTHER" id="PTHR43133:SF46">
    <property type="entry name" value="RNA POLYMERASE SIGMA-70 FACTOR ECF SUBFAMILY"/>
    <property type="match status" value="1"/>
</dbReference>
<dbReference type="GO" id="GO:0006352">
    <property type="term" value="P:DNA-templated transcription initiation"/>
    <property type="evidence" value="ECO:0007669"/>
    <property type="project" value="InterPro"/>
</dbReference>
<evidence type="ECO:0000256" key="1">
    <source>
        <dbReference type="ARBA" id="ARBA00010641"/>
    </source>
</evidence>
<name>A0A9D7S6S8_9BACT</name>
<dbReference type="Gene3D" id="1.10.10.10">
    <property type="entry name" value="Winged helix-like DNA-binding domain superfamily/Winged helix DNA-binding domain"/>
    <property type="match status" value="1"/>
</dbReference>
<organism evidence="7 8">
    <name type="scientific">Candidatus Defluviibacterium haderslevense</name>
    <dbReference type="NCBI Taxonomy" id="2981993"/>
    <lineage>
        <taxon>Bacteria</taxon>
        <taxon>Pseudomonadati</taxon>
        <taxon>Bacteroidota</taxon>
        <taxon>Saprospiria</taxon>
        <taxon>Saprospirales</taxon>
        <taxon>Saprospiraceae</taxon>
        <taxon>Candidatus Defluviibacterium</taxon>
    </lineage>
</organism>
<evidence type="ECO:0000256" key="3">
    <source>
        <dbReference type="ARBA" id="ARBA00023082"/>
    </source>
</evidence>
<dbReference type="CDD" id="cd06171">
    <property type="entry name" value="Sigma70_r4"/>
    <property type="match status" value="1"/>
</dbReference>
<comment type="caution">
    <text evidence="7">The sequence shown here is derived from an EMBL/GenBank/DDBJ whole genome shotgun (WGS) entry which is preliminary data.</text>
</comment>
<gene>
    <name evidence="7" type="ORF">IPO85_01860</name>
</gene>
<dbReference type="InterPro" id="IPR036388">
    <property type="entry name" value="WH-like_DNA-bd_sf"/>
</dbReference>
<evidence type="ECO:0000256" key="2">
    <source>
        <dbReference type="ARBA" id="ARBA00023015"/>
    </source>
</evidence>
<dbReference type="InterPro" id="IPR039425">
    <property type="entry name" value="RNA_pol_sigma-70-like"/>
</dbReference>
<comment type="similarity">
    <text evidence="1">Belongs to the sigma-70 factor family. ECF subfamily.</text>
</comment>
<feature type="domain" description="RNA polymerase sigma-70 region 2" evidence="5">
    <location>
        <begin position="8"/>
        <end position="75"/>
    </location>
</feature>
<dbReference type="Gene3D" id="1.10.1740.10">
    <property type="match status" value="1"/>
</dbReference>
<dbReference type="Pfam" id="PF04542">
    <property type="entry name" value="Sigma70_r2"/>
    <property type="match status" value="1"/>
</dbReference>
<dbReference type="SUPFAM" id="SSF88946">
    <property type="entry name" value="Sigma2 domain of RNA polymerase sigma factors"/>
    <property type="match status" value="1"/>
</dbReference>
<dbReference type="GO" id="GO:0016987">
    <property type="term" value="F:sigma factor activity"/>
    <property type="evidence" value="ECO:0007669"/>
    <property type="project" value="UniProtKB-KW"/>
</dbReference>
<dbReference type="NCBIfam" id="TIGR02937">
    <property type="entry name" value="sigma70-ECF"/>
    <property type="match status" value="1"/>
</dbReference>
<evidence type="ECO:0000259" key="5">
    <source>
        <dbReference type="Pfam" id="PF04542"/>
    </source>
</evidence>
<feature type="domain" description="RNA polymerase sigma factor 70 region 4 type 2" evidence="6">
    <location>
        <begin position="106"/>
        <end position="151"/>
    </location>
</feature>
<keyword evidence="2" id="KW-0805">Transcription regulation</keyword>
<evidence type="ECO:0000256" key="4">
    <source>
        <dbReference type="ARBA" id="ARBA00023163"/>
    </source>
</evidence>
<protein>
    <submittedName>
        <fullName evidence="7">Sigma-70 family RNA polymerase sigma factor</fullName>
    </submittedName>
</protein>
<dbReference type="InterPro" id="IPR007627">
    <property type="entry name" value="RNA_pol_sigma70_r2"/>
</dbReference>